<evidence type="ECO:0000313" key="6">
    <source>
        <dbReference type="EMBL" id="KAK4756898.1"/>
    </source>
</evidence>
<evidence type="ECO:0000313" key="7">
    <source>
        <dbReference type="Proteomes" id="UP001345219"/>
    </source>
</evidence>
<dbReference type="PANTHER" id="PTHR12465:SF0">
    <property type="entry name" value="MEDIATOR OF RNA POLYMERASE II TRANSCRIPTION SUBUNIT 20"/>
    <property type="match status" value="1"/>
</dbReference>
<accession>A0AAN7JXB1</accession>
<evidence type="ECO:0000256" key="2">
    <source>
        <dbReference type="ARBA" id="ARBA00010743"/>
    </source>
</evidence>
<dbReference type="AlphaFoldDB" id="A0AAN7JXB1"/>
<gene>
    <name evidence="4" type="primary">MED20</name>
    <name evidence="6" type="ORF">SAY87_007025</name>
</gene>
<dbReference type="Proteomes" id="UP001345219">
    <property type="component" value="Chromosome 6"/>
</dbReference>
<keyword evidence="4" id="KW-0010">Activator</keyword>
<comment type="function">
    <text evidence="4">Component of the Mediator complex, a coactivator involved in the regulated transcription of nearly all RNA polymerase II-dependent genes. Mediator functions as a bridge to convey information from gene-specific regulatory proteins to the basal RNA polymerase II transcription machinery. Mediator is recruited to promoters by direct interactions with regulatory proteins and serves as a scaffold for the assembly of a functional preinitiation complex with RNA polymerase II and the general transcription factors.</text>
</comment>
<dbReference type="GO" id="GO:0006357">
    <property type="term" value="P:regulation of transcription by RNA polymerase II"/>
    <property type="evidence" value="ECO:0007669"/>
    <property type="project" value="InterPro"/>
</dbReference>
<dbReference type="GO" id="GO:0003713">
    <property type="term" value="F:transcription coactivator activity"/>
    <property type="evidence" value="ECO:0007669"/>
    <property type="project" value="TreeGrafter"/>
</dbReference>
<evidence type="ECO:0000256" key="1">
    <source>
        <dbReference type="ARBA" id="ARBA00004123"/>
    </source>
</evidence>
<proteinExistence type="inferred from homology"/>
<name>A0AAN7JXB1_9MYRT</name>
<comment type="subunit">
    <text evidence="4">Component of the Mediator complex.</text>
</comment>
<comment type="caution">
    <text evidence="6">The sequence shown here is derived from an EMBL/GenBank/DDBJ whole genome shotgun (WGS) entry which is preliminary data.</text>
</comment>
<dbReference type="InterPro" id="IPR013921">
    <property type="entry name" value="Mediator_Med20"/>
</dbReference>
<dbReference type="EMBL" id="JAXIOK010000013">
    <property type="protein sequence ID" value="KAK4756898.1"/>
    <property type="molecule type" value="Genomic_DNA"/>
</dbReference>
<evidence type="ECO:0000256" key="4">
    <source>
        <dbReference type="RuleBase" id="RU364152"/>
    </source>
</evidence>
<keyword evidence="4" id="KW-0804">Transcription</keyword>
<evidence type="ECO:0000256" key="3">
    <source>
        <dbReference type="ARBA" id="ARBA00023242"/>
    </source>
</evidence>
<keyword evidence="3 4" id="KW-0539">Nucleus</keyword>
<keyword evidence="7" id="KW-1185">Reference proteome</keyword>
<keyword evidence="4" id="KW-0805">Transcription regulation</keyword>
<comment type="similarity">
    <text evidence="2 4">Belongs to the Mediator complex subunit 20 family.</text>
</comment>
<dbReference type="PANTHER" id="PTHR12465">
    <property type="entry name" value="UBIQUITIN SPECIFIC PROTEASE HOMOLOG 49"/>
    <property type="match status" value="1"/>
</dbReference>
<dbReference type="Pfam" id="PF08612">
    <property type="entry name" value="Med20"/>
    <property type="match status" value="1"/>
</dbReference>
<reference evidence="6 7" key="1">
    <citation type="journal article" date="2023" name="Hortic Res">
        <title>Pangenome of water caltrop reveals structural variations and asymmetric subgenome divergence after allopolyploidization.</title>
        <authorList>
            <person name="Zhang X."/>
            <person name="Chen Y."/>
            <person name="Wang L."/>
            <person name="Yuan Y."/>
            <person name="Fang M."/>
            <person name="Shi L."/>
            <person name="Lu R."/>
            <person name="Comes H.P."/>
            <person name="Ma Y."/>
            <person name="Chen Y."/>
            <person name="Huang G."/>
            <person name="Zhou Y."/>
            <person name="Zheng Z."/>
            <person name="Qiu Y."/>
        </authorList>
    </citation>
    <scope>NUCLEOTIDE SEQUENCE [LARGE SCALE GENOMIC DNA]</scope>
    <source>
        <tissue evidence="6">Roots</tissue>
    </source>
</reference>
<evidence type="ECO:0000256" key="5">
    <source>
        <dbReference type="SAM" id="MobiDB-lite"/>
    </source>
</evidence>
<comment type="subcellular location">
    <subcellularLocation>
        <location evidence="1 4">Nucleus</location>
    </subcellularLocation>
</comment>
<dbReference type="GO" id="GO:0016592">
    <property type="term" value="C:mediator complex"/>
    <property type="evidence" value="ECO:0007669"/>
    <property type="project" value="InterPro"/>
</dbReference>
<organism evidence="6 7">
    <name type="scientific">Trapa incisa</name>
    <dbReference type="NCBI Taxonomy" id="236973"/>
    <lineage>
        <taxon>Eukaryota</taxon>
        <taxon>Viridiplantae</taxon>
        <taxon>Streptophyta</taxon>
        <taxon>Embryophyta</taxon>
        <taxon>Tracheophyta</taxon>
        <taxon>Spermatophyta</taxon>
        <taxon>Magnoliopsida</taxon>
        <taxon>eudicotyledons</taxon>
        <taxon>Gunneridae</taxon>
        <taxon>Pentapetalae</taxon>
        <taxon>rosids</taxon>
        <taxon>malvids</taxon>
        <taxon>Myrtales</taxon>
        <taxon>Lythraceae</taxon>
        <taxon>Trapa</taxon>
    </lineage>
</organism>
<protein>
    <recommendedName>
        <fullName evidence="4">Mediator of RNA polymerase II transcription subunit 20</fullName>
    </recommendedName>
    <alternativeName>
        <fullName evidence="4">Mediator complex subunit 20</fullName>
    </alternativeName>
</protein>
<sequence>METKSWNSLSTAKSLQKSPNAQRPLRVPKGWMDAGRPVSPILQTHPLRSDSGLSNAMRLHWYDTARPAKQGDQYQLGDFQLRVGKVVPGHQETLRGIVMEVGYFPTCSMEKSQQIMDDFTGIWQETLPKRSLLGQYVCTEPNFSELGLVDDFTPQDTAVQYAVFMADQMAAAQSVIH</sequence>
<feature type="region of interest" description="Disordered" evidence="5">
    <location>
        <begin position="1"/>
        <end position="32"/>
    </location>
</feature>
<feature type="compositionally biased region" description="Polar residues" evidence="5">
    <location>
        <begin position="1"/>
        <end position="21"/>
    </location>
</feature>